<feature type="domain" description="Amine oxidase" evidence="5">
    <location>
        <begin position="10"/>
        <end position="86"/>
    </location>
</feature>
<evidence type="ECO:0000313" key="7">
    <source>
        <dbReference type="Proteomes" id="UP000048949"/>
    </source>
</evidence>
<dbReference type="Pfam" id="PF01593">
    <property type="entry name" value="Amino_oxidase"/>
    <property type="match status" value="2"/>
</dbReference>
<sequence>MDVVVIGAGLSGLTATATLIEAGIRVTVLEASTQIGGRIRAVHDPSSNEAIADLGPTWVWPRYQPVVARWLDKLSINTFEQFNTGNAVITGYGPQPIYQPLLSQSGMTRIVGGPTALIETLCARVGSNNIRTNSLVTEVCEHEADKVAIRLNTGEMIAAHKVIMAIPLRVAATTLHLPWAAQSLLETMRKTPTWMSTHAKTVVLYERPFWRELGLSGRVASQTGPLVEVHDHTSADMQSAALFGFVGWPTAQRQSAPKQLPQEILKQLSDCFGDAAANPIDLVIQDWALNPHIVTELDLSEAPQHPDVGPTSLRENHLNGRIRFAVSEVSDRSPGLIEGALVAGESAAIEMLDK</sequence>
<protein>
    <submittedName>
        <fullName evidence="6">Putrescine oxidase</fullName>
        <ecNumber evidence="6">1.4.3.10</ecNumber>
    </submittedName>
</protein>
<dbReference type="PRINTS" id="PR00757">
    <property type="entry name" value="AMINEOXDASEF"/>
</dbReference>
<keyword evidence="7" id="KW-1185">Reference proteome</keyword>
<evidence type="ECO:0000256" key="1">
    <source>
        <dbReference type="ARBA" id="ARBA00001974"/>
    </source>
</evidence>
<name>A0A0U1NPL5_9RHOB</name>
<dbReference type="SUPFAM" id="SSF51905">
    <property type="entry name" value="FAD/NAD(P)-binding domain"/>
    <property type="match status" value="1"/>
</dbReference>
<feature type="binding site" evidence="4">
    <location>
        <position position="136"/>
    </location>
    <ligand>
        <name>FAD</name>
        <dbReference type="ChEBI" id="CHEBI:57692"/>
    </ligand>
</feature>
<dbReference type="InterPro" id="IPR002937">
    <property type="entry name" value="Amino_oxidase"/>
</dbReference>
<evidence type="ECO:0000313" key="6">
    <source>
        <dbReference type="EMBL" id="CRK76675.1"/>
    </source>
</evidence>
<feature type="domain" description="Amine oxidase" evidence="5">
    <location>
        <begin position="105"/>
        <end position="351"/>
    </location>
</feature>
<evidence type="ECO:0000256" key="3">
    <source>
        <dbReference type="ARBA" id="ARBA00023002"/>
    </source>
</evidence>
<dbReference type="InterPro" id="IPR036188">
    <property type="entry name" value="FAD/NAD-bd_sf"/>
</dbReference>
<comment type="cofactor">
    <cofactor evidence="1">
        <name>FAD</name>
        <dbReference type="ChEBI" id="CHEBI:57692"/>
    </cofactor>
</comment>
<proteinExistence type="inferred from homology"/>
<keyword evidence="3 6" id="KW-0560">Oxidoreductase</keyword>
<dbReference type="RefSeq" id="WP_048600066.1">
    <property type="nucleotide sequence ID" value="NZ_CVPC01000029.1"/>
</dbReference>
<dbReference type="STRING" id="282199.GCA_001049735_02739"/>
<dbReference type="EC" id="1.4.3.10" evidence="6"/>
<evidence type="ECO:0000256" key="2">
    <source>
        <dbReference type="ARBA" id="ARBA00005995"/>
    </source>
</evidence>
<comment type="similarity">
    <text evidence="2">Belongs to the flavin monoamine oxidase family.</text>
</comment>
<gene>
    <name evidence="6" type="primary">puo</name>
    <name evidence="6" type="ORF">NIG5292_02740</name>
</gene>
<evidence type="ECO:0000256" key="4">
    <source>
        <dbReference type="PIRSR" id="PIRSR601613-1"/>
    </source>
</evidence>
<dbReference type="PANTHER" id="PTHR43563:SF14">
    <property type="entry name" value="AMINE OXIDASE"/>
    <property type="match status" value="1"/>
</dbReference>
<dbReference type="InterPro" id="IPR050703">
    <property type="entry name" value="Flavin_MAO"/>
</dbReference>
<dbReference type="EMBL" id="CVQV01000029">
    <property type="protein sequence ID" value="CRK76675.1"/>
    <property type="molecule type" value="Genomic_DNA"/>
</dbReference>
<feature type="binding site" evidence="4">
    <location>
        <position position="245"/>
    </location>
    <ligand>
        <name>substrate</name>
    </ligand>
</feature>
<dbReference type="PANTHER" id="PTHR43563">
    <property type="entry name" value="AMINE OXIDASE"/>
    <property type="match status" value="1"/>
</dbReference>
<dbReference type="Proteomes" id="UP000048949">
    <property type="component" value="Unassembled WGS sequence"/>
</dbReference>
<dbReference type="GO" id="GO:0050232">
    <property type="term" value="F:putrescine oxidase activity"/>
    <property type="evidence" value="ECO:0007669"/>
    <property type="project" value="UniProtKB-EC"/>
</dbReference>
<organism evidence="6 7">
    <name type="scientific">Nereida ignava</name>
    <dbReference type="NCBI Taxonomy" id="282199"/>
    <lineage>
        <taxon>Bacteria</taxon>
        <taxon>Pseudomonadati</taxon>
        <taxon>Pseudomonadota</taxon>
        <taxon>Alphaproteobacteria</taxon>
        <taxon>Rhodobacterales</taxon>
        <taxon>Roseobacteraceae</taxon>
        <taxon>Nereida</taxon>
    </lineage>
</organism>
<reference evidence="6 7" key="1">
    <citation type="submission" date="2015-04" db="EMBL/GenBank/DDBJ databases">
        <authorList>
            <person name="Syromyatnikov M.Y."/>
            <person name="Popov V.N."/>
        </authorList>
    </citation>
    <scope>NUCLEOTIDE SEQUENCE [LARGE SCALE GENOMIC DNA]</scope>
    <source>
        <strain evidence="6 7">CECT 5292</strain>
    </source>
</reference>
<evidence type="ECO:0000259" key="5">
    <source>
        <dbReference type="Pfam" id="PF01593"/>
    </source>
</evidence>
<accession>A0A0U1NPL5</accession>
<dbReference type="SUPFAM" id="SSF54373">
    <property type="entry name" value="FAD-linked reductases, C-terminal domain"/>
    <property type="match status" value="1"/>
</dbReference>
<dbReference type="InterPro" id="IPR001613">
    <property type="entry name" value="Flavin_amine_oxidase"/>
</dbReference>
<dbReference type="OrthoDB" id="337830at2"/>
<dbReference type="Gene3D" id="3.50.50.60">
    <property type="entry name" value="FAD/NAD(P)-binding domain"/>
    <property type="match status" value="2"/>
</dbReference>
<dbReference type="AlphaFoldDB" id="A0A0U1NPL5"/>
<feature type="binding site" evidence="4">
    <location>
        <position position="328"/>
    </location>
    <ligand>
        <name>FAD</name>
        <dbReference type="ChEBI" id="CHEBI:57692"/>
    </ligand>
</feature>